<name>A0AAN7RG15_TRANT</name>
<feature type="region of interest" description="Disordered" evidence="6">
    <location>
        <begin position="133"/>
        <end position="157"/>
    </location>
</feature>
<evidence type="ECO:0000259" key="7">
    <source>
        <dbReference type="PROSITE" id="PS50846"/>
    </source>
</evidence>
<dbReference type="AlphaFoldDB" id="A0AAN7RG15"/>
<dbReference type="Pfam" id="PF00403">
    <property type="entry name" value="HMA"/>
    <property type="match status" value="1"/>
</dbReference>
<dbReference type="InterPro" id="IPR006121">
    <property type="entry name" value="HMA_dom"/>
</dbReference>
<dbReference type="InterPro" id="IPR051863">
    <property type="entry name" value="HIPP"/>
</dbReference>
<sequence length="202" mass="22712">MVELVGFGLQWIQLKDWIDKLHANYMVDMKLMWLNSLNEACGAGYLCNSPGAVLQFPVSHSEMSKKIVLKSSFNNEKGKQKVLKAVSGLPGIESLSADVKDGKLTVVGEVDPVRVVARLKKVKCHTEILTVGPAKEPEKKPDPKKEAEEKKKKEEEEKKRMAELIKAYYSQCNQTNNPCYNPPYWGNRMMSIEENPNACVIS</sequence>
<evidence type="ECO:0000256" key="2">
    <source>
        <dbReference type="ARBA" id="ARBA00022723"/>
    </source>
</evidence>
<organism evidence="8 9">
    <name type="scientific">Trapa natans</name>
    <name type="common">Water chestnut</name>
    <dbReference type="NCBI Taxonomy" id="22666"/>
    <lineage>
        <taxon>Eukaryota</taxon>
        <taxon>Viridiplantae</taxon>
        <taxon>Streptophyta</taxon>
        <taxon>Embryophyta</taxon>
        <taxon>Tracheophyta</taxon>
        <taxon>Spermatophyta</taxon>
        <taxon>Magnoliopsida</taxon>
        <taxon>eudicotyledons</taxon>
        <taxon>Gunneridae</taxon>
        <taxon>Pentapetalae</taxon>
        <taxon>rosids</taxon>
        <taxon>malvids</taxon>
        <taxon>Myrtales</taxon>
        <taxon>Lythraceae</taxon>
        <taxon>Trapa</taxon>
    </lineage>
</organism>
<keyword evidence="1" id="KW-0488">Methylation</keyword>
<evidence type="ECO:0000256" key="3">
    <source>
        <dbReference type="ARBA" id="ARBA00023288"/>
    </source>
</evidence>
<accession>A0AAN7RG15</accession>
<reference evidence="8 9" key="1">
    <citation type="journal article" date="2023" name="Hortic Res">
        <title>Pangenome of water caltrop reveals structural variations and asymmetric subgenome divergence after allopolyploidization.</title>
        <authorList>
            <person name="Zhang X."/>
            <person name="Chen Y."/>
            <person name="Wang L."/>
            <person name="Yuan Y."/>
            <person name="Fang M."/>
            <person name="Shi L."/>
            <person name="Lu R."/>
            <person name="Comes H.P."/>
            <person name="Ma Y."/>
            <person name="Chen Y."/>
            <person name="Huang G."/>
            <person name="Zhou Y."/>
            <person name="Zheng Z."/>
            <person name="Qiu Y."/>
        </authorList>
    </citation>
    <scope>NUCLEOTIDE SEQUENCE [LARGE SCALE GENOMIC DNA]</scope>
    <source>
        <strain evidence="8">F231</strain>
    </source>
</reference>
<protein>
    <recommendedName>
        <fullName evidence="7">HMA domain-containing protein</fullName>
    </recommendedName>
</protein>
<dbReference type="SUPFAM" id="SSF55008">
    <property type="entry name" value="HMA, heavy metal-associated domain"/>
    <property type="match status" value="1"/>
</dbReference>
<evidence type="ECO:0000313" key="8">
    <source>
        <dbReference type="EMBL" id="KAK4802727.1"/>
    </source>
</evidence>
<keyword evidence="4" id="KW-0636">Prenylation</keyword>
<evidence type="ECO:0000256" key="4">
    <source>
        <dbReference type="ARBA" id="ARBA00023289"/>
    </source>
</evidence>
<gene>
    <name evidence="8" type="ORF">SAY86_000930</name>
</gene>
<keyword evidence="2" id="KW-0479">Metal-binding</keyword>
<dbReference type="Proteomes" id="UP001346149">
    <property type="component" value="Unassembled WGS sequence"/>
</dbReference>
<evidence type="ECO:0000256" key="6">
    <source>
        <dbReference type="SAM" id="MobiDB-lite"/>
    </source>
</evidence>
<feature type="domain" description="HMA" evidence="7">
    <location>
        <begin position="64"/>
        <end position="131"/>
    </location>
</feature>
<proteinExistence type="inferred from homology"/>
<dbReference type="EMBL" id="JAXQNO010000002">
    <property type="protein sequence ID" value="KAK4802727.1"/>
    <property type="molecule type" value="Genomic_DNA"/>
</dbReference>
<dbReference type="InterPro" id="IPR036163">
    <property type="entry name" value="HMA_dom_sf"/>
</dbReference>
<keyword evidence="9" id="KW-1185">Reference proteome</keyword>
<dbReference type="GO" id="GO:0046872">
    <property type="term" value="F:metal ion binding"/>
    <property type="evidence" value="ECO:0007669"/>
    <property type="project" value="UniProtKB-KW"/>
</dbReference>
<evidence type="ECO:0000313" key="9">
    <source>
        <dbReference type="Proteomes" id="UP001346149"/>
    </source>
</evidence>
<evidence type="ECO:0000256" key="5">
    <source>
        <dbReference type="ARBA" id="ARBA00024045"/>
    </source>
</evidence>
<keyword evidence="3" id="KW-0449">Lipoprotein</keyword>
<comment type="similarity">
    <text evidence="5">Belongs to the HIPP family.</text>
</comment>
<dbReference type="PANTHER" id="PTHR45811:SF49">
    <property type="entry name" value="OS04G0667600 PROTEIN"/>
    <property type="match status" value="1"/>
</dbReference>
<dbReference type="Gene3D" id="3.30.70.100">
    <property type="match status" value="1"/>
</dbReference>
<feature type="compositionally biased region" description="Basic and acidic residues" evidence="6">
    <location>
        <begin position="135"/>
        <end position="157"/>
    </location>
</feature>
<evidence type="ECO:0000256" key="1">
    <source>
        <dbReference type="ARBA" id="ARBA00022481"/>
    </source>
</evidence>
<dbReference type="PANTHER" id="PTHR45811">
    <property type="entry name" value="COPPER TRANSPORT PROTEIN FAMILY-RELATED"/>
    <property type="match status" value="1"/>
</dbReference>
<comment type="caution">
    <text evidence="8">The sequence shown here is derived from an EMBL/GenBank/DDBJ whole genome shotgun (WGS) entry which is preliminary data.</text>
</comment>
<dbReference type="PROSITE" id="PS50846">
    <property type="entry name" value="HMA_2"/>
    <property type="match status" value="1"/>
</dbReference>